<protein>
    <recommendedName>
        <fullName evidence="5">Segregation and condensation protein B</fullName>
    </recommendedName>
</protein>
<comment type="subunit">
    <text evidence="5">Homodimer. Homodimerization may be required to stabilize the binding of ScpA to the Smc head domains. Component of a cohesin-like complex composed of ScpA, ScpB and the Smc homodimer, in which ScpA and ScpB bind to the head domain of Smc. The presence of the three proteins is required for the association of the complex with DNA.</text>
</comment>
<evidence type="ECO:0000256" key="4">
    <source>
        <dbReference type="ARBA" id="ARBA00023306"/>
    </source>
</evidence>
<dbReference type="AlphaFoldDB" id="B9E129"/>
<dbReference type="GO" id="GO:0006260">
    <property type="term" value="P:DNA replication"/>
    <property type="evidence" value="ECO:0007669"/>
    <property type="project" value="UniProtKB-UniRule"/>
</dbReference>
<dbReference type="Pfam" id="PF04079">
    <property type="entry name" value="SMC_ScpB"/>
    <property type="match status" value="1"/>
</dbReference>
<dbReference type="EMBL" id="AP009049">
    <property type="protein sequence ID" value="BAH06204.1"/>
    <property type="molecule type" value="Genomic_DNA"/>
</dbReference>
<dbReference type="InterPro" id="IPR036390">
    <property type="entry name" value="WH_DNA-bd_sf"/>
</dbReference>
<evidence type="ECO:0000256" key="3">
    <source>
        <dbReference type="ARBA" id="ARBA00022829"/>
    </source>
</evidence>
<sequence length="202" mass="23048">MNMEENLNEIMYKIGESNSISKDNYFSIIESLLFVSGEPLTLKQIAAIIGCNLEYTRDLINEMAFEYENCSRGIKILNSNDKYSLVTKSENSGYVEKLLKNNLRQSLSRAALETLAIIAYMQPVTRIDIDEIRGVKSDRALMTLMEKKLIEENGRLSVPGRPILYVTTEEFLKYFGLDSIKEIPGIDDLIDNYESVYKSNES</sequence>
<organism evidence="6 7">
    <name type="scientific">Clostridium kluyveri (strain NBRC 12016)</name>
    <dbReference type="NCBI Taxonomy" id="583346"/>
    <lineage>
        <taxon>Bacteria</taxon>
        <taxon>Bacillati</taxon>
        <taxon>Bacillota</taxon>
        <taxon>Clostridia</taxon>
        <taxon>Eubacteriales</taxon>
        <taxon>Clostridiaceae</taxon>
        <taxon>Clostridium</taxon>
    </lineage>
</organism>
<evidence type="ECO:0000313" key="7">
    <source>
        <dbReference type="Proteomes" id="UP000007969"/>
    </source>
</evidence>
<dbReference type="Proteomes" id="UP000007969">
    <property type="component" value="Chromosome"/>
</dbReference>
<comment type="function">
    <text evidence="5">Participates in chromosomal partition during cell division. May act via the formation of a condensin-like complex containing Smc and ScpA that pull DNA away from mid-cell into both cell halves.</text>
</comment>
<name>B9E129_CLOK1</name>
<dbReference type="KEGG" id="ckr:CKR_1153"/>
<keyword evidence="4 5" id="KW-0131">Cell cycle</keyword>
<dbReference type="GO" id="GO:0005737">
    <property type="term" value="C:cytoplasm"/>
    <property type="evidence" value="ECO:0007669"/>
    <property type="project" value="UniProtKB-SubCell"/>
</dbReference>
<dbReference type="GO" id="GO:0051301">
    <property type="term" value="P:cell division"/>
    <property type="evidence" value="ECO:0007669"/>
    <property type="project" value="UniProtKB-KW"/>
</dbReference>
<proteinExistence type="inferred from homology"/>
<dbReference type="InterPro" id="IPR005234">
    <property type="entry name" value="ScpB_csome_segregation"/>
</dbReference>
<dbReference type="InterPro" id="IPR036388">
    <property type="entry name" value="WH-like_DNA-bd_sf"/>
</dbReference>
<accession>B9E129</accession>
<keyword evidence="2 5" id="KW-0132">Cell division</keyword>
<keyword evidence="1 5" id="KW-0963">Cytoplasm</keyword>
<dbReference type="PIRSF" id="PIRSF019345">
    <property type="entry name" value="ScpB"/>
    <property type="match status" value="1"/>
</dbReference>
<dbReference type="Gene3D" id="1.10.10.10">
    <property type="entry name" value="Winged helix-like DNA-binding domain superfamily/Winged helix DNA-binding domain"/>
    <property type="match status" value="2"/>
</dbReference>
<dbReference type="NCBIfam" id="TIGR00281">
    <property type="entry name" value="SMC-Scp complex subunit ScpB"/>
    <property type="match status" value="1"/>
</dbReference>
<evidence type="ECO:0000313" key="6">
    <source>
        <dbReference type="EMBL" id="BAH06204.1"/>
    </source>
</evidence>
<comment type="similarity">
    <text evidence="5">Belongs to the ScpB family.</text>
</comment>
<evidence type="ECO:0000256" key="2">
    <source>
        <dbReference type="ARBA" id="ARBA00022618"/>
    </source>
</evidence>
<dbReference type="SUPFAM" id="SSF46785">
    <property type="entry name" value="Winged helix' DNA-binding domain"/>
    <property type="match status" value="2"/>
</dbReference>
<dbReference type="PANTHER" id="PTHR34298:SF2">
    <property type="entry name" value="SEGREGATION AND CONDENSATION PROTEIN B"/>
    <property type="match status" value="1"/>
</dbReference>
<dbReference type="PANTHER" id="PTHR34298">
    <property type="entry name" value="SEGREGATION AND CONDENSATION PROTEIN B"/>
    <property type="match status" value="1"/>
</dbReference>
<dbReference type="GO" id="GO:0051304">
    <property type="term" value="P:chromosome separation"/>
    <property type="evidence" value="ECO:0007669"/>
    <property type="project" value="InterPro"/>
</dbReference>
<evidence type="ECO:0000256" key="5">
    <source>
        <dbReference type="HAMAP-Rule" id="MF_01804"/>
    </source>
</evidence>
<comment type="subcellular location">
    <subcellularLocation>
        <location evidence="5">Cytoplasm</location>
    </subcellularLocation>
    <text evidence="5">Associated with two foci at the outer edges of the nucleoid region in young cells, and at four foci within both cell halves in older cells.</text>
</comment>
<reference evidence="7" key="1">
    <citation type="submission" date="2005-09" db="EMBL/GenBank/DDBJ databases">
        <title>Complete genome sequence of Clostridium kluyveri and comparative genomics of Clostridia species.</title>
        <authorList>
            <person name="Inui M."/>
            <person name="Nonaka H."/>
            <person name="Shinoda Y."/>
            <person name="Ikenaga Y."/>
            <person name="Abe M."/>
            <person name="Naito K."/>
            <person name="Vertes A.A."/>
            <person name="Yukawa H."/>
        </authorList>
    </citation>
    <scope>NUCLEOTIDE SEQUENCE [LARGE SCALE GENOMIC DNA]</scope>
    <source>
        <strain evidence="7">NBRC 12016</strain>
    </source>
</reference>
<keyword evidence="3 5" id="KW-0159">Chromosome partition</keyword>
<dbReference type="HOGENOM" id="CLU_045647_5_3_9"/>
<dbReference type="HAMAP" id="MF_01804">
    <property type="entry name" value="ScpB"/>
    <property type="match status" value="1"/>
</dbReference>
<gene>
    <name evidence="5" type="primary">scpB</name>
    <name evidence="6" type="ordered locus">CKR_1153</name>
</gene>
<evidence type="ECO:0000256" key="1">
    <source>
        <dbReference type="ARBA" id="ARBA00022490"/>
    </source>
</evidence>